<proteinExistence type="predicted"/>
<dbReference type="Proteomes" id="UP000494216">
    <property type="component" value="Unassembled WGS sequence"/>
</dbReference>
<dbReference type="AlphaFoldDB" id="A0A8S0WJ61"/>
<dbReference type="EMBL" id="CADCXN010000062">
    <property type="protein sequence ID" value="CAA9891074.1"/>
    <property type="molecule type" value="Genomic_DNA"/>
</dbReference>
<protein>
    <submittedName>
        <fullName evidence="1">Uncharacterized protein</fullName>
    </submittedName>
</protein>
<comment type="caution">
    <text evidence="1">The sequence shown here is derived from an EMBL/GenBank/DDBJ whole genome shotgun (WGS) entry which is preliminary data.</text>
</comment>
<evidence type="ECO:0000313" key="2">
    <source>
        <dbReference type="Proteomes" id="UP000494216"/>
    </source>
</evidence>
<organism evidence="1 2">
    <name type="scientific">Candidatus Methylobacter favarea</name>
    <dbReference type="NCBI Taxonomy" id="2707345"/>
    <lineage>
        <taxon>Bacteria</taxon>
        <taxon>Pseudomonadati</taxon>
        <taxon>Pseudomonadota</taxon>
        <taxon>Gammaproteobacteria</taxon>
        <taxon>Methylococcales</taxon>
        <taxon>Methylococcaceae</taxon>
        <taxon>Methylobacter</taxon>
    </lineage>
</organism>
<accession>A0A8S0WJ61</accession>
<gene>
    <name evidence="1" type="ORF">METHB2_330027</name>
</gene>
<keyword evidence="2" id="KW-1185">Reference proteome</keyword>
<evidence type="ECO:0000313" key="1">
    <source>
        <dbReference type="EMBL" id="CAA9891074.1"/>
    </source>
</evidence>
<dbReference type="RefSeq" id="WP_174625962.1">
    <property type="nucleotide sequence ID" value="NZ_CADCXN010000062.1"/>
</dbReference>
<sequence length="110" mass="12833">MNAIDQSFNRIPCHTDWHRYDSPTVIRRHGRSFLERVWKPEGAVKNTATLSKDQLHSLVESYGGRCVTTSDSMLLIFDDYHWTRRCDAQLVKLGQPTQRWGCYIQLHGVE</sequence>
<reference evidence="1 2" key="1">
    <citation type="submission" date="2020-02" db="EMBL/GenBank/DDBJ databases">
        <authorList>
            <person name="Hogendoorn C."/>
        </authorList>
    </citation>
    <scope>NUCLEOTIDE SEQUENCE [LARGE SCALE GENOMIC DNA]</scope>
    <source>
        <strain evidence="1">METHB21</strain>
    </source>
</reference>
<name>A0A8S0WJ61_9GAMM</name>